<dbReference type="Proteomes" id="UP000005408">
    <property type="component" value="Unassembled WGS sequence"/>
</dbReference>
<name>A0A8W8KJG2_MAGGI</name>
<feature type="transmembrane region" description="Helical" evidence="1">
    <location>
        <begin position="120"/>
        <end position="141"/>
    </location>
</feature>
<evidence type="ECO:0000313" key="3">
    <source>
        <dbReference type="Proteomes" id="UP000005408"/>
    </source>
</evidence>
<protein>
    <submittedName>
        <fullName evidence="2">Uncharacterized protein</fullName>
    </submittedName>
</protein>
<evidence type="ECO:0000256" key="1">
    <source>
        <dbReference type="SAM" id="Phobius"/>
    </source>
</evidence>
<reference evidence="2" key="1">
    <citation type="submission" date="2022-08" db="UniProtKB">
        <authorList>
            <consortium name="EnsemblMetazoa"/>
        </authorList>
    </citation>
    <scope>IDENTIFICATION</scope>
    <source>
        <strain evidence="2">05x7-T-G4-1.051#20</strain>
    </source>
</reference>
<feature type="transmembrane region" description="Helical" evidence="1">
    <location>
        <begin position="153"/>
        <end position="175"/>
    </location>
</feature>
<sequence length="286" mass="32027">MLLSRKLKIFSILTFAGVVFMTISFVSPGWVNCKVSFIEPFIQLDSSVYFYGYPTGAHLSAGLWYFSLCIDKISLPESMEEEKCHLSAYPFNFERLFSHLVLDPSYHQVRGLTRNIMLEIQIMSSIGIFCAVLGFIGAIVYTRTLTKSRYAGLLSCISLSISGGTYIAAIVKTAIATHVYKDIVRKYSVWRYDNFQLYCPWGLLLGGIGCFLILVSALGHLCILSRNRTTDDIHVYHIHKGTNQGIISQHSYTTIAPPGYHVTVGLKVPLVGSMEKNEEASFVSYK</sequence>
<feature type="transmembrane region" description="Helical" evidence="1">
    <location>
        <begin position="12"/>
        <end position="31"/>
    </location>
</feature>
<dbReference type="AlphaFoldDB" id="A0A8W8KJG2"/>
<keyword evidence="1" id="KW-0812">Transmembrane</keyword>
<organism evidence="2 3">
    <name type="scientific">Magallana gigas</name>
    <name type="common">Pacific oyster</name>
    <name type="synonym">Crassostrea gigas</name>
    <dbReference type="NCBI Taxonomy" id="29159"/>
    <lineage>
        <taxon>Eukaryota</taxon>
        <taxon>Metazoa</taxon>
        <taxon>Spiralia</taxon>
        <taxon>Lophotrochozoa</taxon>
        <taxon>Mollusca</taxon>
        <taxon>Bivalvia</taxon>
        <taxon>Autobranchia</taxon>
        <taxon>Pteriomorphia</taxon>
        <taxon>Ostreida</taxon>
        <taxon>Ostreoidea</taxon>
        <taxon>Ostreidae</taxon>
        <taxon>Magallana</taxon>
    </lineage>
</organism>
<keyword evidence="1" id="KW-1133">Transmembrane helix</keyword>
<feature type="transmembrane region" description="Helical" evidence="1">
    <location>
        <begin position="195"/>
        <end position="218"/>
    </location>
</feature>
<proteinExistence type="predicted"/>
<keyword evidence="3" id="KW-1185">Reference proteome</keyword>
<accession>A0A8W8KJG2</accession>
<dbReference type="EnsemblMetazoa" id="G2385.1">
    <property type="protein sequence ID" value="G2385.1:cds"/>
    <property type="gene ID" value="G2385"/>
</dbReference>
<dbReference type="Gene3D" id="1.20.140.150">
    <property type="match status" value="1"/>
</dbReference>
<evidence type="ECO:0000313" key="2">
    <source>
        <dbReference type="EnsemblMetazoa" id="G2385.1:cds"/>
    </source>
</evidence>
<dbReference type="EnsemblMetazoa" id="G2385.3">
    <property type="protein sequence ID" value="G2385.3:cds"/>
    <property type="gene ID" value="G2385"/>
</dbReference>
<keyword evidence="1" id="KW-0472">Membrane</keyword>